<gene>
    <name evidence="2" type="ORF">BJ508DRAFT_413546</name>
</gene>
<feature type="region of interest" description="Disordered" evidence="1">
    <location>
        <begin position="163"/>
        <end position="190"/>
    </location>
</feature>
<organism evidence="2 3">
    <name type="scientific">Ascobolus immersus RN42</name>
    <dbReference type="NCBI Taxonomy" id="1160509"/>
    <lineage>
        <taxon>Eukaryota</taxon>
        <taxon>Fungi</taxon>
        <taxon>Dikarya</taxon>
        <taxon>Ascomycota</taxon>
        <taxon>Pezizomycotina</taxon>
        <taxon>Pezizomycetes</taxon>
        <taxon>Pezizales</taxon>
        <taxon>Ascobolaceae</taxon>
        <taxon>Ascobolus</taxon>
    </lineage>
</organism>
<evidence type="ECO:0000256" key="1">
    <source>
        <dbReference type="SAM" id="MobiDB-lite"/>
    </source>
</evidence>
<proteinExistence type="predicted"/>
<dbReference type="Proteomes" id="UP000275078">
    <property type="component" value="Unassembled WGS sequence"/>
</dbReference>
<feature type="compositionally biased region" description="Low complexity" evidence="1">
    <location>
        <begin position="18"/>
        <end position="35"/>
    </location>
</feature>
<sequence>MCLIRVRAVEVEDEPPRRVVTTTTTNRRAPSARSSRASHSRRSTVIVQQHPAPSVSQVSYTSVVPPPVTIPADGSVRIDPVNPVPVVPRTIVTSPTLRPEEWEDVHTGGGRQWGGNPRGSVVSNRSREYYVGSSYDDVSRTASKRGHRRVVSVPVVVDDRRASRRSMVGGSTSQVWEGGRSSFVSTGGRRRAGTVGSERIVVVDDGGSVTRY</sequence>
<keyword evidence="3" id="KW-1185">Reference proteome</keyword>
<evidence type="ECO:0000313" key="3">
    <source>
        <dbReference type="Proteomes" id="UP000275078"/>
    </source>
</evidence>
<evidence type="ECO:0000313" key="2">
    <source>
        <dbReference type="EMBL" id="RPA83351.1"/>
    </source>
</evidence>
<protein>
    <submittedName>
        <fullName evidence="2">Uncharacterized protein</fullName>
    </submittedName>
</protein>
<accession>A0A3N4IGP8</accession>
<reference evidence="2 3" key="1">
    <citation type="journal article" date="2018" name="Nat. Ecol. Evol.">
        <title>Pezizomycetes genomes reveal the molecular basis of ectomycorrhizal truffle lifestyle.</title>
        <authorList>
            <person name="Murat C."/>
            <person name="Payen T."/>
            <person name="Noel B."/>
            <person name="Kuo A."/>
            <person name="Morin E."/>
            <person name="Chen J."/>
            <person name="Kohler A."/>
            <person name="Krizsan K."/>
            <person name="Balestrini R."/>
            <person name="Da Silva C."/>
            <person name="Montanini B."/>
            <person name="Hainaut M."/>
            <person name="Levati E."/>
            <person name="Barry K.W."/>
            <person name="Belfiori B."/>
            <person name="Cichocki N."/>
            <person name="Clum A."/>
            <person name="Dockter R.B."/>
            <person name="Fauchery L."/>
            <person name="Guy J."/>
            <person name="Iotti M."/>
            <person name="Le Tacon F."/>
            <person name="Lindquist E.A."/>
            <person name="Lipzen A."/>
            <person name="Malagnac F."/>
            <person name="Mello A."/>
            <person name="Molinier V."/>
            <person name="Miyauchi S."/>
            <person name="Poulain J."/>
            <person name="Riccioni C."/>
            <person name="Rubini A."/>
            <person name="Sitrit Y."/>
            <person name="Splivallo R."/>
            <person name="Traeger S."/>
            <person name="Wang M."/>
            <person name="Zifcakova L."/>
            <person name="Wipf D."/>
            <person name="Zambonelli A."/>
            <person name="Paolocci F."/>
            <person name="Nowrousian M."/>
            <person name="Ottonello S."/>
            <person name="Baldrian P."/>
            <person name="Spatafora J.W."/>
            <person name="Henrissat B."/>
            <person name="Nagy L.G."/>
            <person name="Aury J.M."/>
            <person name="Wincker P."/>
            <person name="Grigoriev I.V."/>
            <person name="Bonfante P."/>
            <person name="Martin F.M."/>
        </authorList>
    </citation>
    <scope>NUCLEOTIDE SEQUENCE [LARGE SCALE GENOMIC DNA]</scope>
    <source>
        <strain evidence="2 3">RN42</strain>
    </source>
</reference>
<dbReference type="EMBL" id="ML119665">
    <property type="protein sequence ID" value="RPA83351.1"/>
    <property type="molecule type" value="Genomic_DNA"/>
</dbReference>
<feature type="region of interest" description="Disordered" evidence="1">
    <location>
        <begin position="13"/>
        <end position="59"/>
    </location>
</feature>
<dbReference type="AlphaFoldDB" id="A0A3N4IGP8"/>
<name>A0A3N4IGP8_ASCIM</name>